<reference evidence="2 3" key="1">
    <citation type="journal article" date="2023" name="Sci. Data">
        <title>Genome assembly of the Korean intertidal mud-creeper Batillaria attramentaria.</title>
        <authorList>
            <person name="Patra A.K."/>
            <person name="Ho P.T."/>
            <person name="Jun S."/>
            <person name="Lee S.J."/>
            <person name="Kim Y."/>
            <person name="Won Y.J."/>
        </authorList>
    </citation>
    <scope>NUCLEOTIDE SEQUENCE [LARGE SCALE GENOMIC DNA]</scope>
    <source>
        <strain evidence="2">Wonlab-2016</strain>
    </source>
</reference>
<protein>
    <submittedName>
        <fullName evidence="2">Uncharacterized protein</fullName>
    </submittedName>
</protein>
<dbReference type="EMBL" id="JACVVK020000005">
    <property type="protein sequence ID" value="KAK7507091.1"/>
    <property type="molecule type" value="Genomic_DNA"/>
</dbReference>
<evidence type="ECO:0000313" key="3">
    <source>
        <dbReference type="Proteomes" id="UP001519460"/>
    </source>
</evidence>
<organism evidence="2 3">
    <name type="scientific">Batillaria attramentaria</name>
    <dbReference type="NCBI Taxonomy" id="370345"/>
    <lineage>
        <taxon>Eukaryota</taxon>
        <taxon>Metazoa</taxon>
        <taxon>Spiralia</taxon>
        <taxon>Lophotrochozoa</taxon>
        <taxon>Mollusca</taxon>
        <taxon>Gastropoda</taxon>
        <taxon>Caenogastropoda</taxon>
        <taxon>Sorbeoconcha</taxon>
        <taxon>Cerithioidea</taxon>
        <taxon>Batillariidae</taxon>
        <taxon>Batillaria</taxon>
    </lineage>
</organism>
<feature type="compositionally biased region" description="Low complexity" evidence="1">
    <location>
        <begin position="121"/>
        <end position="139"/>
    </location>
</feature>
<evidence type="ECO:0000256" key="1">
    <source>
        <dbReference type="SAM" id="MobiDB-lite"/>
    </source>
</evidence>
<feature type="non-terminal residue" evidence="2">
    <location>
        <position position="198"/>
    </location>
</feature>
<gene>
    <name evidence="2" type="ORF">BaRGS_00001942</name>
</gene>
<sequence>MPSLLQLLGVKKGSDSPTSRRGFSPFGRKTSSASRGRQHLRTRSDNSVVCNQGACSEISKGYSPVGRNGHDSEPYEAKYERYRKIYLATSPERELNTLNAALVNVRKWLKKKHECLKLIQGSSTTRPGPGTGASGAPPALDNKLDTSSGADKLGIASSPTAYNKLGCSPEDREALLKVYSVQSSPVGCVCTRENQLVK</sequence>
<evidence type="ECO:0000313" key="2">
    <source>
        <dbReference type="EMBL" id="KAK7507091.1"/>
    </source>
</evidence>
<keyword evidence="3" id="KW-1185">Reference proteome</keyword>
<feature type="region of interest" description="Disordered" evidence="1">
    <location>
        <begin position="8"/>
        <end position="45"/>
    </location>
</feature>
<dbReference type="Proteomes" id="UP001519460">
    <property type="component" value="Unassembled WGS sequence"/>
</dbReference>
<dbReference type="AlphaFoldDB" id="A0ABD0M6V1"/>
<feature type="region of interest" description="Disordered" evidence="1">
    <location>
        <begin position="120"/>
        <end position="151"/>
    </location>
</feature>
<name>A0ABD0M6V1_9CAEN</name>
<accession>A0ABD0M6V1</accession>
<comment type="caution">
    <text evidence="2">The sequence shown here is derived from an EMBL/GenBank/DDBJ whole genome shotgun (WGS) entry which is preliminary data.</text>
</comment>
<proteinExistence type="predicted"/>